<dbReference type="GO" id="GO:0009094">
    <property type="term" value="P:L-phenylalanine biosynthetic process"/>
    <property type="evidence" value="ECO:0007669"/>
    <property type="project" value="UniProtKB-UniPathway"/>
</dbReference>
<evidence type="ECO:0000256" key="7">
    <source>
        <dbReference type="ARBA" id="ARBA00023239"/>
    </source>
</evidence>
<feature type="domain" description="ACT" evidence="12">
    <location>
        <begin position="207"/>
        <end position="284"/>
    </location>
</feature>
<dbReference type="PIRSF" id="PIRSF001500">
    <property type="entry name" value="Chor_mut_pdt_Ppr"/>
    <property type="match status" value="1"/>
</dbReference>
<dbReference type="InterPro" id="IPR018528">
    <property type="entry name" value="Preph_deHydtase_CS"/>
</dbReference>
<evidence type="ECO:0000259" key="11">
    <source>
        <dbReference type="PROSITE" id="PS51171"/>
    </source>
</evidence>
<dbReference type="AlphaFoldDB" id="A0A1F4TNB4"/>
<keyword evidence="5 10" id="KW-0057">Aromatic amino acid biosynthesis</keyword>
<evidence type="ECO:0000259" key="12">
    <source>
        <dbReference type="PROSITE" id="PS51671"/>
    </source>
</evidence>
<dbReference type="UniPathway" id="UPA00121">
    <property type="reaction ID" value="UER00345"/>
</dbReference>
<dbReference type="PROSITE" id="PS51671">
    <property type="entry name" value="ACT"/>
    <property type="match status" value="1"/>
</dbReference>
<dbReference type="NCBIfam" id="NF008865">
    <property type="entry name" value="PRK11898.1"/>
    <property type="match status" value="1"/>
</dbReference>
<dbReference type="PANTHER" id="PTHR21022:SF19">
    <property type="entry name" value="PREPHENATE DEHYDRATASE-RELATED"/>
    <property type="match status" value="1"/>
</dbReference>
<dbReference type="Pfam" id="PF01842">
    <property type="entry name" value="ACT"/>
    <property type="match status" value="1"/>
</dbReference>
<keyword evidence="7 10" id="KW-0456">Lyase</keyword>
<dbReference type="CDD" id="cd04905">
    <property type="entry name" value="ACT_CM-PDT"/>
    <property type="match status" value="1"/>
</dbReference>
<evidence type="ECO:0000256" key="10">
    <source>
        <dbReference type="RuleBase" id="RU361254"/>
    </source>
</evidence>
<dbReference type="SUPFAM" id="SSF55021">
    <property type="entry name" value="ACT-like"/>
    <property type="match status" value="1"/>
</dbReference>
<dbReference type="Gene3D" id="3.30.70.260">
    <property type="match status" value="1"/>
</dbReference>
<protein>
    <recommendedName>
        <fullName evidence="3 10">Prephenate dehydratase</fullName>
        <shortName evidence="10">PDT</shortName>
        <ecNumber evidence="2 10">4.2.1.51</ecNumber>
    </recommendedName>
</protein>
<dbReference type="GO" id="GO:0004664">
    <property type="term" value="F:prephenate dehydratase activity"/>
    <property type="evidence" value="ECO:0007669"/>
    <property type="project" value="UniProtKB-UniRule"/>
</dbReference>
<dbReference type="Pfam" id="PF00800">
    <property type="entry name" value="PDT"/>
    <property type="match status" value="1"/>
</dbReference>
<dbReference type="EC" id="4.2.1.51" evidence="2 10"/>
<evidence type="ECO:0000256" key="2">
    <source>
        <dbReference type="ARBA" id="ARBA00013147"/>
    </source>
</evidence>
<evidence type="ECO:0000256" key="9">
    <source>
        <dbReference type="PIRSR" id="PIRSR001500-2"/>
    </source>
</evidence>
<evidence type="ECO:0000256" key="6">
    <source>
        <dbReference type="ARBA" id="ARBA00023222"/>
    </source>
</evidence>
<comment type="pathway">
    <text evidence="1 10">Amino-acid biosynthesis; L-phenylalanine biosynthesis; phenylpyruvate from prephenate: step 1/1.</text>
</comment>
<dbReference type="Proteomes" id="UP000177309">
    <property type="component" value="Unassembled WGS sequence"/>
</dbReference>
<reference evidence="13 14" key="1">
    <citation type="journal article" date="2016" name="Nat. Commun.">
        <title>Thousands of microbial genomes shed light on interconnected biogeochemical processes in an aquifer system.</title>
        <authorList>
            <person name="Anantharaman K."/>
            <person name="Brown C.T."/>
            <person name="Hug L.A."/>
            <person name="Sharon I."/>
            <person name="Castelle C.J."/>
            <person name="Probst A.J."/>
            <person name="Thomas B.C."/>
            <person name="Singh A."/>
            <person name="Wilkins M.J."/>
            <person name="Karaoz U."/>
            <person name="Brodie E.L."/>
            <person name="Williams K.H."/>
            <person name="Hubbard S.S."/>
            <person name="Banfield J.F."/>
        </authorList>
    </citation>
    <scope>NUCLEOTIDE SEQUENCE [LARGE SCALE GENOMIC DNA]</scope>
</reference>
<dbReference type="PANTHER" id="PTHR21022">
    <property type="entry name" value="PREPHENATE DEHYDRATASE P PROTEIN"/>
    <property type="match status" value="1"/>
</dbReference>
<dbReference type="CDD" id="cd13633">
    <property type="entry name" value="PBP2_Sa-PDT_like"/>
    <property type="match status" value="1"/>
</dbReference>
<evidence type="ECO:0000313" key="14">
    <source>
        <dbReference type="Proteomes" id="UP000177309"/>
    </source>
</evidence>
<dbReference type="InterPro" id="IPR045865">
    <property type="entry name" value="ACT-like_dom_sf"/>
</dbReference>
<dbReference type="EMBL" id="MEUI01000022">
    <property type="protein sequence ID" value="OGC34097.1"/>
    <property type="molecule type" value="Genomic_DNA"/>
</dbReference>
<dbReference type="PROSITE" id="PS00858">
    <property type="entry name" value="PREPHENATE_DEHYDR_2"/>
    <property type="match status" value="1"/>
</dbReference>
<evidence type="ECO:0000256" key="3">
    <source>
        <dbReference type="ARBA" id="ARBA00021872"/>
    </source>
</evidence>
<dbReference type="SUPFAM" id="SSF53850">
    <property type="entry name" value="Periplasmic binding protein-like II"/>
    <property type="match status" value="1"/>
</dbReference>
<gene>
    <name evidence="10" type="primary">pheA</name>
    <name evidence="13" type="ORF">A2462_00975</name>
</gene>
<keyword evidence="4 10" id="KW-0028">Amino-acid biosynthesis</keyword>
<accession>A0A1F4TNB4</accession>
<dbReference type="PROSITE" id="PS51171">
    <property type="entry name" value="PREPHENATE_DEHYDR_3"/>
    <property type="match status" value="1"/>
</dbReference>
<comment type="catalytic activity">
    <reaction evidence="8 10">
        <text>prephenate + H(+) = 3-phenylpyruvate + CO2 + H2O</text>
        <dbReference type="Rhea" id="RHEA:21648"/>
        <dbReference type="ChEBI" id="CHEBI:15377"/>
        <dbReference type="ChEBI" id="CHEBI:15378"/>
        <dbReference type="ChEBI" id="CHEBI:16526"/>
        <dbReference type="ChEBI" id="CHEBI:18005"/>
        <dbReference type="ChEBI" id="CHEBI:29934"/>
        <dbReference type="EC" id="4.2.1.51"/>
    </reaction>
</comment>
<dbReference type="FunFam" id="3.30.70.260:FF:000012">
    <property type="entry name" value="Prephenate dehydratase"/>
    <property type="match status" value="1"/>
</dbReference>
<dbReference type="InterPro" id="IPR001086">
    <property type="entry name" value="Preph_deHydtase"/>
</dbReference>
<keyword evidence="6 10" id="KW-0584">Phenylalanine biosynthesis</keyword>
<dbReference type="Gene3D" id="3.40.190.10">
    <property type="entry name" value="Periplasmic binding protein-like II"/>
    <property type="match status" value="2"/>
</dbReference>
<feature type="domain" description="Prephenate dehydratase" evidence="11">
    <location>
        <begin position="2"/>
        <end position="194"/>
    </location>
</feature>
<evidence type="ECO:0000256" key="1">
    <source>
        <dbReference type="ARBA" id="ARBA00004741"/>
    </source>
</evidence>
<feature type="site" description="Essential for prephenate dehydratase activity" evidence="9">
    <location>
        <position position="187"/>
    </location>
</feature>
<comment type="caution">
    <text evidence="13">The sequence shown here is derived from an EMBL/GenBank/DDBJ whole genome shotgun (WGS) entry which is preliminary data.</text>
</comment>
<evidence type="ECO:0000256" key="8">
    <source>
        <dbReference type="ARBA" id="ARBA00047848"/>
    </source>
</evidence>
<organism evidence="13 14">
    <name type="scientific">candidate division WOR-1 bacterium RIFOXYC2_FULL_41_25</name>
    <dbReference type="NCBI Taxonomy" id="1802586"/>
    <lineage>
        <taxon>Bacteria</taxon>
        <taxon>Bacillati</taxon>
        <taxon>Saganbacteria</taxon>
    </lineage>
</organism>
<sequence length="286" mass="31278">MKVGYLGPEGTFSEEACKLYSKKVPGKLDLYPYATFHDLLVAVDKGKLAEAILPIENSIEGTIGLVSDMLVKDVNLLIKQEMVLPIYQYLIAPKGTQLSNVTDVMSHPQPLGQCTDFLRKHLPKAKLHLAYSTSDAAMKVAASLGGGGGSHGRVEGAVFAAIGNKSAAQYYGLKILANKINAKDNKTRFVVLAKKDSKRTGKDKTSIVFSIRRDRPGGLHDVLAVFAVRNINLTKIESRPSKKALGDYYFFADMEGHRNDKAIAEALSEIKQKTSFMKLLGSYRKA</sequence>
<proteinExistence type="predicted"/>
<dbReference type="InterPro" id="IPR008242">
    <property type="entry name" value="Chor_mutase/pphenate_deHydtase"/>
</dbReference>
<evidence type="ECO:0000256" key="4">
    <source>
        <dbReference type="ARBA" id="ARBA00022605"/>
    </source>
</evidence>
<dbReference type="GO" id="GO:0005737">
    <property type="term" value="C:cytoplasm"/>
    <property type="evidence" value="ECO:0007669"/>
    <property type="project" value="TreeGrafter"/>
</dbReference>
<dbReference type="InterPro" id="IPR002912">
    <property type="entry name" value="ACT_dom"/>
</dbReference>
<evidence type="ECO:0000256" key="5">
    <source>
        <dbReference type="ARBA" id="ARBA00023141"/>
    </source>
</evidence>
<evidence type="ECO:0000313" key="13">
    <source>
        <dbReference type="EMBL" id="OGC34097.1"/>
    </source>
</evidence>
<name>A0A1F4TNB4_UNCSA</name>